<evidence type="ECO:0000313" key="4">
    <source>
        <dbReference type="Proteomes" id="UP000301309"/>
    </source>
</evidence>
<dbReference type="EMBL" id="BJHW01000001">
    <property type="protein sequence ID" value="GDY50274.1"/>
    <property type="molecule type" value="Genomic_DNA"/>
</dbReference>
<dbReference type="InterPro" id="IPR036291">
    <property type="entry name" value="NAD(P)-bd_dom_sf"/>
</dbReference>
<dbReference type="Proteomes" id="UP000301309">
    <property type="component" value="Unassembled WGS sequence"/>
</dbReference>
<organism evidence="3 4">
    <name type="scientific">Streptomyces violaceusniger</name>
    <dbReference type="NCBI Taxonomy" id="68280"/>
    <lineage>
        <taxon>Bacteria</taxon>
        <taxon>Bacillati</taxon>
        <taxon>Actinomycetota</taxon>
        <taxon>Actinomycetes</taxon>
        <taxon>Kitasatosporales</taxon>
        <taxon>Streptomycetaceae</taxon>
        <taxon>Streptomyces</taxon>
        <taxon>Streptomyces violaceusniger group</taxon>
    </lineage>
</organism>
<reference evidence="3 4" key="1">
    <citation type="journal article" date="2020" name="Int. J. Syst. Evol. Microbiol.">
        <title>Reclassification of Streptomyces castelarensis and Streptomyces sporoclivatus as later heterotypic synonyms of Streptomyces antimycoticus.</title>
        <authorList>
            <person name="Komaki H."/>
            <person name="Tamura T."/>
        </authorList>
    </citation>
    <scope>NUCLEOTIDE SEQUENCE [LARGE SCALE GENOMIC DNA]</scope>
    <source>
        <strain evidence="3 4">NBRC 13459</strain>
    </source>
</reference>
<keyword evidence="1" id="KW-0560">Oxidoreductase</keyword>
<dbReference type="PANTHER" id="PTHR43157">
    <property type="entry name" value="PHOSPHATIDYLINOSITOL-GLYCAN BIOSYNTHESIS CLASS F PROTEIN-RELATED"/>
    <property type="match status" value="1"/>
</dbReference>
<dbReference type="SUPFAM" id="SSF51735">
    <property type="entry name" value="NAD(P)-binding Rossmann-fold domains"/>
    <property type="match status" value="1"/>
</dbReference>
<dbReference type="CDD" id="cd05327">
    <property type="entry name" value="retinol-DH_like_SDR_c_like"/>
    <property type="match status" value="1"/>
</dbReference>
<dbReference type="NCBIfam" id="NF004846">
    <property type="entry name" value="PRK06197.1"/>
    <property type="match status" value="1"/>
</dbReference>
<dbReference type="Pfam" id="PF00106">
    <property type="entry name" value="adh_short"/>
    <property type="match status" value="1"/>
</dbReference>
<dbReference type="PANTHER" id="PTHR43157:SF31">
    <property type="entry name" value="PHOSPHATIDYLINOSITOL-GLYCAN BIOSYNTHESIS CLASS F PROTEIN"/>
    <property type="match status" value="1"/>
</dbReference>
<gene>
    <name evidence="3" type="ORF">SVIO_008970</name>
</gene>
<evidence type="ECO:0000256" key="1">
    <source>
        <dbReference type="ARBA" id="ARBA00023002"/>
    </source>
</evidence>
<dbReference type="PRINTS" id="PR00081">
    <property type="entry name" value="GDHRDH"/>
</dbReference>
<protein>
    <submittedName>
        <fullName evidence="3">Putative short-chain dehydrogenase/reductase</fullName>
    </submittedName>
</protein>
<dbReference type="Gene3D" id="3.40.50.720">
    <property type="entry name" value="NAD(P)-binding Rossmann-like Domain"/>
    <property type="match status" value="1"/>
</dbReference>
<dbReference type="GO" id="GO:0016491">
    <property type="term" value="F:oxidoreductase activity"/>
    <property type="evidence" value="ECO:0007669"/>
    <property type="project" value="UniProtKB-KW"/>
</dbReference>
<dbReference type="AlphaFoldDB" id="A0A4D4KQ08"/>
<dbReference type="OrthoDB" id="4577644at2"/>
<name>A0A4D4KQ08_STRVO</name>
<dbReference type="SMART" id="SM00822">
    <property type="entry name" value="PKS_KR"/>
    <property type="match status" value="1"/>
</dbReference>
<evidence type="ECO:0000313" key="3">
    <source>
        <dbReference type="EMBL" id="GDY50274.1"/>
    </source>
</evidence>
<evidence type="ECO:0000259" key="2">
    <source>
        <dbReference type="SMART" id="SM00822"/>
    </source>
</evidence>
<feature type="domain" description="Ketoreductase" evidence="2">
    <location>
        <begin position="8"/>
        <end position="199"/>
    </location>
</feature>
<dbReference type="InterPro" id="IPR057326">
    <property type="entry name" value="KR_dom"/>
</dbReference>
<dbReference type="InterPro" id="IPR002347">
    <property type="entry name" value="SDR_fam"/>
</dbReference>
<accession>A0A4D4KQ08</accession>
<keyword evidence="4" id="KW-1185">Reference proteome</keyword>
<sequence length="281" mass="30149">MTPDLTGKTVIVTGANGGIGLATAQAFARYGARVVFAVRNTAKGASAARTAPGLTEVRQLDLADLASIRRFAADWQEPIHLLINNAGTSVPELERTADGFELQFGTNHLGPFALTNLLLPYITGRVVTLSSQAERMGRINFDDLNWERTRYKQSSAYATSKLANVLFSSELQRRLTAAGSKVLAVTAHPGFVATNIYDRSPGLGTKLMLRLLAQGPEDGALPVLHAATGHVPGDSFIGPEHWMHMRGGAEPIGRSKAAQDTEVARRLWDASEKLTGVSFSL</sequence>
<comment type="caution">
    <text evidence="3">The sequence shown here is derived from an EMBL/GenBank/DDBJ whole genome shotgun (WGS) entry which is preliminary data.</text>
</comment>
<proteinExistence type="predicted"/>